<dbReference type="InterPro" id="IPR010195">
    <property type="entry name" value="Uncharacterised_peroxidase-rel"/>
</dbReference>
<organism evidence="3 4">
    <name type="scientific">Calidithermus roseus</name>
    <dbReference type="NCBI Taxonomy" id="1644118"/>
    <lineage>
        <taxon>Bacteria</taxon>
        <taxon>Thermotogati</taxon>
        <taxon>Deinococcota</taxon>
        <taxon>Deinococci</taxon>
        <taxon>Thermales</taxon>
        <taxon>Thermaceae</taxon>
        <taxon>Calidithermus</taxon>
    </lineage>
</organism>
<dbReference type="AlphaFoldDB" id="A0A399EUS0"/>
<dbReference type="EMBL" id="QWLA01000020">
    <property type="protein sequence ID" value="RIH87375.1"/>
    <property type="molecule type" value="Genomic_DNA"/>
</dbReference>
<evidence type="ECO:0000313" key="4">
    <source>
        <dbReference type="Proteomes" id="UP000265341"/>
    </source>
</evidence>
<accession>A0A399EUS0</accession>
<dbReference type="Gene3D" id="1.20.1290.10">
    <property type="entry name" value="AhpD-like"/>
    <property type="match status" value="1"/>
</dbReference>
<gene>
    <name evidence="3" type="ORF">Mrose_01354</name>
</gene>
<name>A0A399EUS0_9DEIN</name>
<dbReference type="SUPFAM" id="SSF69118">
    <property type="entry name" value="AhpD-like"/>
    <property type="match status" value="1"/>
</dbReference>
<keyword evidence="3" id="KW-0575">Peroxidase</keyword>
<dbReference type="Gene3D" id="1.20.5.810">
    <property type="entry name" value="AhpD-like"/>
    <property type="match status" value="1"/>
</dbReference>
<dbReference type="Pfam" id="PF02627">
    <property type="entry name" value="CMD"/>
    <property type="match status" value="1"/>
</dbReference>
<dbReference type="PANTHER" id="PTHR35446">
    <property type="entry name" value="SI:CH211-175M2.5"/>
    <property type="match status" value="1"/>
</dbReference>
<feature type="region of interest" description="Disordered" evidence="1">
    <location>
        <begin position="111"/>
        <end position="131"/>
    </location>
</feature>
<evidence type="ECO:0000256" key="1">
    <source>
        <dbReference type="SAM" id="MobiDB-lite"/>
    </source>
</evidence>
<protein>
    <submittedName>
        <fullName evidence="3">Putative peroxidase-related enzyme</fullName>
    </submittedName>
</protein>
<feature type="domain" description="Carboxymuconolactone decarboxylase-like" evidence="2">
    <location>
        <begin position="230"/>
        <end position="279"/>
    </location>
</feature>
<dbReference type="GO" id="GO:0051920">
    <property type="term" value="F:peroxiredoxin activity"/>
    <property type="evidence" value="ECO:0007669"/>
    <property type="project" value="InterPro"/>
</dbReference>
<dbReference type="InterPro" id="IPR029032">
    <property type="entry name" value="AhpD-like"/>
</dbReference>
<evidence type="ECO:0000313" key="3">
    <source>
        <dbReference type="EMBL" id="RIH87375.1"/>
    </source>
</evidence>
<dbReference type="InterPro" id="IPR004675">
    <property type="entry name" value="AhpD_core"/>
</dbReference>
<comment type="caution">
    <text evidence="3">The sequence shown here is derived from an EMBL/GenBank/DDBJ whole genome shotgun (WGS) entry which is preliminary data.</text>
</comment>
<dbReference type="RefSeq" id="WP_245969643.1">
    <property type="nucleotide sequence ID" value="NZ_QWLA01000020.1"/>
</dbReference>
<dbReference type="InterPro" id="IPR003779">
    <property type="entry name" value="CMD-like"/>
</dbReference>
<dbReference type="NCBIfam" id="TIGR00778">
    <property type="entry name" value="ahpD_dom"/>
    <property type="match status" value="1"/>
</dbReference>
<dbReference type="NCBIfam" id="TIGR01926">
    <property type="entry name" value="peroxid_rel"/>
    <property type="match status" value="1"/>
</dbReference>
<dbReference type="PANTHER" id="PTHR35446:SF2">
    <property type="entry name" value="CARBOXYMUCONOLACTONE DECARBOXYLASE-LIKE DOMAIN-CONTAINING PROTEIN"/>
    <property type="match status" value="1"/>
</dbReference>
<dbReference type="Proteomes" id="UP000265341">
    <property type="component" value="Unassembled WGS sequence"/>
</dbReference>
<keyword evidence="3" id="KW-0560">Oxidoreductase</keyword>
<proteinExistence type="predicted"/>
<reference evidence="3 4" key="1">
    <citation type="submission" date="2018-08" db="EMBL/GenBank/DDBJ databases">
        <title>Meiothermus roseus NBRC 110900 genome sequencing project.</title>
        <authorList>
            <person name="Da Costa M.S."/>
            <person name="Albuquerque L."/>
            <person name="Raposo P."/>
            <person name="Froufe H.J.C."/>
            <person name="Barroso C.S."/>
            <person name="Egas C."/>
        </authorList>
    </citation>
    <scope>NUCLEOTIDE SEQUENCE [LARGE SCALE GENOMIC DNA]</scope>
    <source>
        <strain evidence="3 4">NBRC 110900</strain>
    </source>
</reference>
<feature type="region of interest" description="Disordered" evidence="1">
    <location>
        <begin position="46"/>
        <end position="66"/>
    </location>
</feature>
<evidence type="ECO:0000259" key="2">
    <source>
        <dbReference type="Pfam" id="PF02627"/>
    </source>
</evidence>
<keyword evidence="4" id="KW-1185">Reference proteome</keyword>
<sequence>MASNAVIDQVLALSQEGKTPTEIARETGMPFRQVRSLLSKAGQIVSSEAQAEAPDASTSPSKRAPQELPEALLAEIESRYQQGETAINIATSLELNYQRVLRALREKGLLRQERRGRRGKGSEQPTAAEPSQALTAEVLQLAQQGMSPVQIARSTGLKIRQINTILQRSARVPVAPAPSRPQRVPRHGATSWLRVPQPEELPEQVQTLFGKFVEKTGFVPNVIHNFALLPEHLLRWFGYYDYLMRSEGHLSRREREMIAVVVSSHNQCEYCLASHSAYLRDLTGDPVLPDVLIANYRRAEISPRERALLDFALKITTDSPRMEETDLEPLRSVGLSDEAIFEAAQVAAMFNFTNRLANALGWKPNAEYYAMHRAYE</sequence>